<evidence type="ECO:0000313" key="2">
    <source>
        <dbReference type="EMBL" id="KAK5863697.1"/>
    </source>
</evidence>
<feature type="compositionally biased region" description="Pro residues" evidence="1">
    <location>
        <begin position="61"/>
        <end position="81"/>
    </location>
</feature>
<reference evidence="2 3" key="2">
    <citation type="journal article" date="2023" name="Mol. Biol. Evol.">
        <title>Genomics of Secondarily Temperate Adaptation in the Only Non-Antarctic Icefish.</title>
        <authorList>
            <person name="Rivera-Colon A.G."/>
            <person name="Rayamajhi N."/>
            <person name="Minhas B.F."/>
            <person name="Madrigal G."/>
            <person name="Bilyk K.T."/>
            <person name="Yoon V."/>
            <person name="Hune M."/>
            <person name="Gregory S."/>
            <person name="Cheng C.H.C."/>
            <person name="Catchen J.M."/>
        </authorList>
    </citation>
    <scope>NUCLEOTIDE SEQUENCE [LARGE SCALE GENOMIC DNA]</scope>
    <source>
        <strain evidence="2">JMC-PN-2008</strain>
    </source>
</reference>
<dbReference type="Proteomes" id="UP001346869">
    <property type="component" value="Unassembled WGS sequence"/>
</dbReference>
<dbReference type="AlphaFoldDB" id="A0AAN8AQN1"/>
<protein>
    <submittedName>
        <fullName evidence="2">Uncharacterized protein</fullName>
    </submittedName>
</protein>
<reference evidence="2 3" key="1">
    <citation type="journal article" date="2023" name="Genes (Basel)">
        <title>Chromosome-Level Genome Assembly and Circadian Gene Repertoire of the Patagonia Blennie Eleginops maclovinus-The Closest Ancestral Proxy of Antarctic Cryonotothenioids.</title>
        <authorList>
            <person name="Cheng C.C."/>
            <person name="Rivera-Colon A.G."/>
            <person name="Minhas B.F."/>
            <person name="Wilson L."/>
            <person name="Rayamajhi N."/>
            <person name="Vargas-Chacoff L."/>
            <person name="Catchen J.M."/>
        </authorList>
    </citation>
    <scope>NUCLEOTIDE SEQUENCE [LARGE SCALE GENOMIC DNA]</scope>
    <source>
        <strain evidence="2">JMC-PN-2008</strain>
    </source>
</reference>
<evidence type="ECO:0000313" key="3">
    <source>
        <dbReference type="Proteomes" id="UP001346869"/>
    </source>
</evidence>
<keyword evidence="3" id="KW-1185">Reference proteome</keyword>
<proteinExistence type="predicted"/>
<name>A0AAN8AQN1_ELEMC</name>
<sequence>MKVLENGSHCKPFSALEPPPPPPPPPSPPLFFPTPLEDKWVQGNDRVPGPQITSGRSARPLLPPPPLPPPCTQPHPSPSAAPPLVMCTRAAASSRN</sequence>
<comment type="caution">
    <text evidence="2">The sequence shown here is derived from an EMBL/GenBank/DDBJ whole genome shotgun (WGS) entry which is preliminary data.</text>
</comment>
<accession>A0AAN8AQN1</accession>
<gene>
    <name evidence="2" type="ORF">PBY51_000708</name>
</gene>
<feature type="region of interest" description="Disordered" evidence="1">
    <location>
        <begin position="1"/>
        <end position="96"/>
    </location>
</feature>
<feature type="compositionally biased region" description="Pro residues" evidence="1">
    <location>
        <begin position="17"/>
        <end position="32"/>
    </location>
</feature>
<organism evidence="2 3">
    <name type="scientific">Eleginops maclovinus</name>
    <name type="common">Patagonian blennie</name>
    <name type="synonym">Eleginus maclovinus</name>
    <dbReference type="NCBI Taxonomy" id="56733"/>
    <lineage>
        <taxon>Eukaryota</taxon>
        <taxon>Metazoa</taxon>
        <taxon>Chordata</taxon>
        <taxon>Craniata</taxon>
        <taxon>Vertebrata</taxon>
        <taxon>Euteleostomi</taxon>
        <taxon>Actinopterygii</taxon>
        <taxon>Neopterygii</taxon>
        <taxon>Teleostei</taxon>
        <taxon>Neoteleostei</taxon>
        <taxon>Acanthomorphata</taxon>
        <taxon>Eupercaria</taxon>
        <taxon>Perciformes</taxon>
        <taxon>Notothenioidei</taxon>
        <taxon>Eleginopidae</taxon>
        <taxon>Eleginops</taxon>
    </lineage>
</organism>
<dbReference type="EMBL" id="JAUZQC010000011">
    <property type="protein sequence ID" value="KAK5863697.1"/>
    <property type="molecule type" value="Genomic_DNA"/>
</dbReference>
<evidence type="ECO:0000256" key="1">
    <source>
        <dbReference type="SAM" id="MobiDB-lite"/>
    </source>
</evidence>